<reference evidence="1 2" key="1">
    <citation type="journal article" date="2018" name="BMC Genomics">
        <title>Comparative genome analyses reveal sequence features reflecting distinct modes of host-adaptation between dicot and monocot powdery mildew.</title>
        <authorList>
            <person name="Wu Y."/>
            <person name="Ma X."/>
            <person name="Pan Z."/>
            <person name="Kale S.D."/>
            <person name="Song Y."/>
            <person name="King H."/>
            <person name="Zhang Q."/>
            <person name="Presley C."/>
            <person name="Deng X."/>
            <person name="Wei C.I."/>
            <person name="Xiao S."/>
        </authorList>
    </citation>
    <scope>NUCLEOTIDE SEQUENCE [LARGE SCALE GENOMIC DNA]</scope>
    <source>
        <strain evidence="1">UCSC1</strain>
    </source>
</reference>
<protein>
    <submittedName>
        <fullName evidence="1">Uncharacterized protein</fullName>
    </submittedName>
</protein>
<gene>
    <name evidence="1" type="ORF">GcC1_196027</name>
</gene>
<organism evidence="1 2">
    <name type="scientific">Golovinomyces cichoracearum</name>
    <dbReference type="NCBI Taxonomy" id="62708"/>
    <lineage>
        <taxon>Eukaryota</taxon>
        <taxon>Fungi</taxon>
        <taxon>Dikarya</taxon>
        <taxon>Ascomycota</taxon>
        <taxon>Pezizomycotina</taxon>
        <taxon>Leotiomycetes</taxon>
        <taxon>Erysiphales</taxon>
        <taxon>Erysiphaceae</taxon>
        <taxon>Golovinomyces</taxon>
    </lineage>
</organism>
<name>A0A420HGB0_9PEZI</name>
<dbReference type="AlphaFoldDB" id="A0A420HGB0"/>
<evidence type="ECO:0000313" key="2">
    <source>
        <dbReference type="Proteomes" id="UP000285405"/>
    </source>
</evidence>
<proteinExistence type="predicted"/>
<accession>A0A420HGB0</accession>
<dbReference type="Proteomes" id="UP000285405">
    <property type="component" value="Unassembled WGS sequence"/>
</dbReference>
<evidence type="ECO:0000313" key="1">
    <source>
        <dbReference type="EMBL" id="RKF56471.1"/>
    </source>
</evidence>
<comment type="caution">
    <text evidence="1">The sequence shown here is derived from an EMBL/GenBank/DDBJ whole genome shotgun (WGS) entry which is preliminary data.</text>
</comment>
<sequence length="98" mass="11419">MFWGDCYGPFHQQLPEIILRHFTATIAQVIPKSLTQYLKLQDHFLHGLEYFGDKTVRFDVQIDTYVSVSLKRMARYPAKTMFLAEDKGVVVKHDIAED</sequence>
<dbReference type="EMBL" id="MCBR01019651">
    <property type="protein sequence ID" value="RKF56471.1"/>
    <property type="molecule type" value="Genomic_DNA"/>
</dbReference>